<organism evidence="6">
    <name type="scientific">Panstrongylus chinai</name>
    <dbReference type="NCBI Taxonomy" id="156444"/>
    <lineage>
        <taxon>Eukaryota</taxon>
        <taxon>Metazoa</taxon>
        <taxon>Ecdysozoa</taxon>
        <taxon>Arthropoda</taxon>
        <taxon>Hexapoda</taxon>
        <taxon>Insecta</taxon>
        <taxon>Pterygota</taxon>
        <taxon>Neoptera</taxon>
        <taxon>Paraneoptera</taxon>
        <taxon>Hemiptera</taxon>
        <taxon>Heteroptera</taxon>
        <taxon>Panheteroptera</taxon>
        <taxon>Cimicomorpha</taxon>
        <taxon>Reduviidae</taxon>
        <taxon>Triatominae</taxon>
        <taxon>Panstrongylus</taxon>
    </lineage>
</organism>
<keyword evidence="2" id="KW-0964">Secreted</keyword>
<dbReference type="InterPro" id="IPR012674">
    <property type="entry name" value="Calycin"/>
</dbReference>
<dbReference type="GO" id="GO:0005576">
    <property type="term" value="C:extracellular region"/>
    <property type="evidence" value="ECO:0007669"/>
    <property type="project" value="UniProtKB-SubCell"/>
</dbReference>
<dbReference type="EMBL" id="AB999693">
    <property type="protein sequence ID" value="BBA30647.1"/>
    <property type="molecule type" value="mRNA"/>
</dbReference>
<evidence type="ECO:0000256" key="3">
    <source>
        <dbReference type="ARBA" id="ARBA00022729"/>
    </source>
</evidence>
<proteinExistence type="evidence at transcript level"/>
<dbReference type="GO" id="GO:0030682">
    <property type="term" value="P:symbiont-mediated perturbation of host defenses"/>
    <property type="evidence" value="ECO:0007669"/>
    <property type="project" value="InterPro"/>
</dbReference>
<comment type="similarity">
    <text evidence="4">Belongs to the calycin superfamily. Triabin family.</text>
</comment>
<sequence length="202" mass="23462">MRIIIAVVFFGVLQFAFGEYPPDTDACLELEDDKNFNSAKFFKGTWYVTNARYGSNSTVCLEYIVKIRKNGTINIVADGYYDFGGPPRYYRVRCEGTKEYKNGKFYLQCRQHSRGKENKIKFNFQLDWTVVETDYNKFAIVYGCVRTVIKTVAFIEDNLLILHRKKNGLNRNVEETLQLYESSLQNFLSREDSICLPSPVKS</sequence>
<comment type="subcellular location">
    <subcellularLocation>
        <location evidence="1">Secreted</location>
    </subcellularLocation>
</comment>
<evidence type="ECO:0000256" key="1">
    <source>
        <dbReference type="ARBA" id="ARBA00004613"/>
    </source>
</evidence>
<evidence type="ECO:0000256" key="4">
    <source>
        <dbReference type="ARBA" id="ARBA00034121"/>
    </source>
</evidence>
<feature type="chain" id="PRO_5012312650" evidence="5">
    <location>
        <begin position="19"/>
        <end position="202"/>
    </location>
</feature>
<dbReference type="SUPFAM" id="SSF50814">
    <property type="entry name" value="Lipocalins"/>
    <property type="match status" value="1"/>
</dbReference>
<dbReference type="Gene3D" id="2.40.128.20">
    <property type="match status" value="1"/>
</dbReference>
<accession>A0A286T696</accession>
<dbReference type="InterPro" id="IPR005657">
    <property type="entry name" value="Triabi/Procalin"/>
</dbReference>
<evidence type="ECO:0000313" key="6">
    <source>
        <dbReference type="EMBL" id="BBA30647.1"/>
    </source>
</evidence>
<dbReference type="Pfam" id="PF03973">
    <property type="entry name" value="Triabin"/>
    <property type="match status" value="1"/>
</dbReference>
<reference evidence="6" key="1">
    <citation type="journal article" date="2017" name="Acta Trop.">
        <title>Salivary gland transcripts of the kissing bug, Panstrongylus chinai, a vector of Chagas disease.</title>
        <authorList>
            <person name="Kato H."/>
            <person name="Jochim R.C."/>
            <person name="Gomez E.A."/>
            <person name="Tsunekawa S."/>
            <person name="Valenzuela J.G."/>
            <person name="Hashiguchi Y."/>
        </authorList>
    </citation>
    <scope>NUCLEOTIDE SEQUENCE</scope>
    <source>
        <tissue evidence="6">Salivary gland</tissue>
    </source>
</reference>
<dbReference type="CDD" id="cd19423">
    <property type="entry name" value="lipocalin_LTBP1-like"/>
    <property type="match status" value="1"/>
</dbReference>
<name>A0A286T696_9HEMI</name>
<dbReference type="AlphaFoldDB" id="A0A286T696"/>
<protein>
    <submittedName>
        <fullName evidence="6">Pc70, similar to Td40,lipocalin 4a-like</fullName>
    </submittedName>
</protein>
<evidence type="ECO:0000256" key="5">
    <source>
        <dbReference type="SAM" id="SignalP"/>
    </source>
</evidence>
<keyword evidence="3 5" id="KW-0732">Signal</keyword>
<evidence type="ECO:0000256" key="2">
    <source>
        <dbReference type="ARBA" id="ARBA00022525"/>
    </source>
</evidence>
<feature type="signal peptide" evidence="5">
    <location>
        <begin position="1"/>
        <end position="18"/>
    </location>
</feature>